<proteinExistence type="inferred from homology"/>
<dbReference type="NCBIfam" id="TIGR00756">
    <property type="entry name" value="PPR"/>
    <property type="match status" value="3"/>
</dbReference>
<dbReference type="Gene3D" id="1.25.40.10">
    <property type="entry name" value="Tetratricopeptide repeat domain"/>
    <property type="match status" value="3"/>
</dbReference>
<evidence type="ECO:0000256" key="3">
    <source>
        <dbReference type="PROSITE-ProRule" id="PRU00708"/>
    </source>
</evidence>
<keyword evidence="2" id="KW-0677">Repeat</keyword>
<dbReference type="GO" id="GO:0003729">
    <property type="term" value="F:mRNA binding"/>
    <property type="evidence" value="ECO:0007669"/>
    <property type="project" value="UniProtKB-ARBA"/>
</dbReference>
<dbReference type="InterPro" id="IPR011990">
    <property type="entry name" value="TPR-like_helical_dom_sf"/>
</dbReference>
<dbReference type="Pfam" id="PF13041">
    <property type="entry name" value="PPR_2"/>
    <property type="match status" value="2"/>
</dbReference>
<evidence type="ECO:0000256" key="2">
    <source>
        <dbReference type="ARBA" id="ARBA00022737"/>
    </source>
</evidence>
<accession>A0A8K0I5Y4</accession>
<feature type="repeat" description="PPR" evidence="3">
    <location>
        <begin position="143"/>
        <end position="177"/>
    </location>
</feature>
<evidence type="ECO:0000256" key="1">
    <source>
        <dbReference type="ARBA" id="ARBA00007626"/>
    </source>
</evidence>
<dbReference type="Pfam" id="PF01535">
    <property type="entry name" value="PPR"/>
    <property type="match status" value="2"/>
</dbReference>
<dbReference type="FunFam" id="1.25.40.10:FF:000651">
    <property type="entry name" value="Pentatricopeptide repeat-containing protein mitochondrial"/>
    <property type="match status" value="1"/>
</dbReference>
<name>A0A8K0I5Y4_COCNU</name>
<dbReference type="Proteomes" id="UP000797356">
    <property type="component" value="Chromosome 4"/>
</dbReference>
<comment type="caution">
    <text evidence="4">The sequence shown here is derived from an EMBL/GenBank/DDBJ whole genome shotgun (WGS) entry which is preliminary data.</text>
</comment>
<dbReference type="OrthoDB" id="1908178at2759"/>
<evidence type="ECO:0000313" key="5">
    <source>
        <dbReference type="Proteomes" id="UP000797356"/>
    </source>
</evidence>
<feature type="repeat" description="PPR" evidence="3">
    <location>
        <begin position="283"/>
        <end position="317"/>
    </location>
</feature>
<dbReference type="AlphaFoldDB" id="A0A8K0I5Y4"/>
<dbReference type="GO" id="GO:0005739">
    <property type="term" value="C:mitochondrion"/>
    <property type="evidence" value="ECO:0007669"/>
    <property type="project" value="TreeGrafter"/>
</dbReference>
<evidence type="ECO:0000313" key="4">
    <source>
        <dbReference type="EMBL" id="KAG1338461.1"/>
    </source>
</evidence>
<reference evidence="4" key="2">
    <citation type="submission" date="2019-07" db="EMBL/GenBank/DDBJ databases">
        <authorList>
            <person name="Yang Y."/>
            <person name="Bocs S."/>
            <person name="Baudouin L."/>
        </authorList>
    </citation>
    <scope>NUCLEOTIDE SEQUENCE</scope>
    <source>
        <tissue evidence="4">Spear leaf of Hainan Tall coconut</tissue>
    </source>
</reference>
<sequence>MKMVIHIMSLFSERSYKDLQNIGSFTRICEWMTTQPDIKLLPGDYAVHLDLIAKVRGLASAEKFFEDLPERMKVQSTCTALLHTYVQNELSNKAESLMEEMSTHGLLRCPLPYNHMLTLYISKGELDKVPKLIKGSKRNTKPDVVTYNLWLTACAKKDDVMGAEEVLLEMKKEKITTDWITFSMLASIYIKAACSEKAKEALVEMEKRASRKERAAYCSLISLHASLSDNENVYRIWNKMKSTFRKMSDVEYKCILSSLTKLGDIEEAESIYSEWELVSGTRDSRVPNILLGYYIKNDMMDKAENFYEHMVQKGVKPSYTTWEVLAWGYLSKKRVDKVLDCLKIAFSSLEKWEPNVGIVRAVFTKLEKMGDVEGAEQFLVMLRDVGYVTTEIYNSLLRTYAKAGKMPLIVAERMKKDNVQMDEETHHLLRLTSKFCIGGVSALIS</sequence>
<dbReference type="InterPro" id="IPR002885">
    <property type="entry name" value="PPR_rpt"/>
</dbReference>
<keyword evidence="5" id="KW-1185">Reference proteome</keyword>
<organism evidence="4 5">
    <name type="scientific">Cocos nucifera</name>
    <name type="common">Coconut palm</name>
    <dbReference type="NCBI Taxonomy" id="13894"/>
    <lineage>
        <taxon>Eukaryota</taxon>
        <taxon>Viridiplantae</taxon>
        <taxon>Streptophyta</taxon>
        <taxon>Embryophyta</taxon>
        <taxon>Tracheophyta</taxon>
        <taxon>Spermatophyta</taxon>
        <taxon>Magnoliopsida</taxon>
        <taxon>Liliopsida</taxon>
        <taxon>Arecaceae</taxon>
        <taxon>Arecoideae</taxon>
        <taxon>Cocoseae</taxon>
        <taxon>Attaleinae</taxon>
        <taxon>Cocos</taxon>
    </lineage>
</organism>
<dbReference type="PANTHER" id="PTHR45717">
    <property type="entry name" value="OS12G0527900 PROTEIN"/>
    <property type="match status" value="1"/>
</dbReference>
<protein>
    <submittedName>
        <fullName evidence="4">Pentatricopeptide repeat-containing protein, mitochondrial</fullName>
    </submittedName>
</protein>
<dbReference type="PANTHER" id="PTHR45717:SF45">
    <property type="entry name" value="OS12G0527900 PROTEIN"/>
    <property type="match status" value="1"/>
</dbReference>
<comment type="similarity">
    <text evidence="1">Belongs to the PPR family. P subfamily.</text>
</comment>
<gene>
    <name evidence="4" type="ORF">COCNU_04G007670</name>
</gene>
<dbReference type="EMBL" id="CM017875">
    <property type="protein sequence ID" value="KAG1338461.1"/>
    <property type="molecule type" value="Genomic_DNA"/>
</dbReference>
<reference evidence="4" key="1">
    <citation type="journal article" date="2017" name="Gigascience">
        <title>The genome draft of coconut (Cocos nucifera).</title>
        <authorList>
            <person name="Xiao Y."/>
            <person name="Xu P."/>
            <person name="Fan H."/>
            <person name="Baudouin L."/>
            <person name="Xia W."/>
            <person name="Bocs S."/>
            <person name="Xu J."/>
            <person name="Li Q."/>
            <person name="Guo A."/>
            <person name="Zhou L."/>
            <person name="Li J."/>
            <person name="Wu Y."/>
            <person name="Ma Z."/>
            <person name="Armero A."/>
            <person name="Issali A.E."/>
            <person name="Liu N."/>
            <person name="Peng M."/>
            <person name="Yang Y."/>
        </authorList>
    </citation>
    <scope>NUCLEOTIDE SEQUENCE</scope>
    <source>
        <tissue evidence="4">Spear leaf of Hainan Tall coconut</tissue>
    </source>
</reference>
<dbReference type="PROSITE" id="PS51375">
    <property type="entry name" value="PPR"/>
    <property type="match status" value="2"/>
</dbReference>